<gene>
    <name evidence="6" type="ORF">GCM10018785_59820</name>
</gene>
<organism evidence="6 7">
    <name type="scientific">Streptomyces longispororuber</name>
    <dbReference type="NCBI Taxonomy" id="68230"/>
    <lineage>
        <taxon>Bacteria</taxon>
        <taxon>Bacillati</taxon>
        <taxon>Actinomycetota</taxon>
        <taxon>Actinomycetes</taxon>
        <taxon>Kitasatosporales</taxon>
        <taxon>Streptomycetaceae</taxon>
        <taxon>Streptomyces</taxon>
    </lineage>
</organism>
<comment type="caution">
    <text evidence="6">The sequence shown here is derived from an EMBL/GenBank/DDBJ whole genome shotgun (WGS) entry which is preliminary data.</text>
</comment>
<feature type="compositionally biased region" description="Gly residues" evidence="4">
    <location>
        <begin position="89"/>
        <end position="106"/>
    </location>
</feature>
<dbReference type="EMBL" id="BNBT01000131">
    <property type="protein sequence ID" value="GHE83967.1"/>
    <property type="molecule type" value="Genomic_DNA"/>
</dbReference>
<name>A0A919DUZ3_9ACTN</name>
<dbReference type="InterPro" id="IPR015421">
    <property type="entry name" value="PyrdxlP-dep_Trfase_major"/>
</dbReference>
<reference evidence="6" key="2">
    <citation type="submission" date="2020-09" db="EMBL/GenBank/DDBJ databases">
        <authorList>
            <person name="Sun Q."/>
            <person name="Ohkuma M."/>
        </authorList>
    </citation>
    <scope>NUCLEOTIDE SEQUENCE</scope>
    <source>
        <strain evidence="6">JCM 4784</strain>
    </source>
</reference>
<evidence type="ECO:0000256" key="4">
    <source>
        <dbReference type="SAM" id="MobiDB-lite"/>
    </source>
</evidence>
<keyword evidence="2" id="KW-0663">Pyridoxal phosphate</keyword>
<dbReference type="InterPro" id="IPR015422">
    <property type="entry name" value="PyrdxlP-dep_Trfase_small"/>
</dbReference>
<dbReference type="Pfam" id="PF00155">
    <property type="entry name" value="Aminotran_1_2"/>
    <property type="match status" value="1"/>
</dbReference>
<comment type="cofactor">
    <cofactor evidence="1 3">
        <name>pyridoxal 5'-phosphate</name>
        <dbReference type="ChEBI" id="CHEBI:597326"/>
    </cofactor>
</comment>
<dbReference type="PROSITE" id="PS00105">
    <property type="entry name" value="AA_TRANSFER_CLASS_1"/>
    <property type="match status" value="1"/>
</dbReference>
<feature type="domain" description="Aminotransferase class I/classII large" evidence="5">
    <location>
        <begin position="109"/>
        <end position="421"/>
    </location>
</feature>
<evidence type="ECO:0000313" key="6">
    <source>
        <dbReference type="EMBL" id="GHE83967.1"/>
    </source>
</evidence>
<dbReference type="AlphaFoldDB" id="A0A919DUZ3"/>
<dbReference type="InterPro" id="IPR015424">
    <property type="entry name" value="PyrdxlP-dep_Trfase"/>
</dbReference>
<dbReference type="PANTHER" id="PTHR42885">
    <property type="entry name" value="HISTIDINOL-PHOSPHATE AMINOTRANSFERASE-RELATED"/>
    <property type="match status" value="1"/>
</dbReference>
<comment type="similarity">
    <text evidence="3">Belongs to the class-I pyridoxal-phosphate-dependent aminotransferase family.</text>
</comment>
<dbReference type="GO" id="GO:0008483">
    <property type="term" value="F:transaminase activity"/>
    <property type="evidence" value="ECO:0007669"/>
    <property type="project" value="UniProtKB-KW"/>
</dbReference>
<dbReference type="PANTHER" id="PTHR42885:SF1">
    <property type="entry name" value="THREONINE-PHOSPHATE DECARBOXYLASE"/>
    <property type="match status" value="1"/>
</dbReference>
<dbReference type="InterPro" id="IPR004839">
    <property type="entry name" value="Aminotransferase_I/II_large"/>
</dbReference>
<evidence type="ECO:0000256" key="1">
    <source>
        <dbReference type="ARBA" id="ARBA00001933"/>
    </source>
</evidence>
<keyword evidence="3" id="KW-0032">Aminotransferase</keyword>
<feature type="compositionally biased region" description="Low complexity" evidence="4">
    <location>
        <begin position="10"/>
        <end position="34"/>
    </location>
</feature>
<evidence type="ECO:0000259" key="5">
    <source>
        <dbReference type="Pfam" id="PF00155"/>
    </source>
</evidence>
<evidence type="ECO:0000256" key="2">
    <source>
        <dbReference type="ARBA" id="ARBA00022898"/>
    </source>
</evidence>
<dbReference type="CDD" id="cd00609">
    <property type="entry name" value="AAT_like"/>
    <property type="match status" value="1"/>
</dbReference>
<evidence type="ECO:0000256" key="3">
    <source>
        <dbReference type="RuleBase" id="RU000481"/>
    </source>
</evidence>
<evidence type="ECO:0000313" key="7">
    <source>
        <dbReference type="Proteomes" id="UP000608024"/>
    </source>
</evidence>
<dbReference type="Gene3D" id="3.40.640.10">
    <property type="entry name" value="Type I PLP-dependent aspartate aminotransferase-like (Major domain)"/>
    <property type="match status" value="1"/>
</dbReference>
<dbReference type="InterPro" id="IPR004838">
    <property type="entry name" value="NHTrfase_class1_PyrdxlP-BS"/>
</dbReference>
<protein>
    <recommendedName>
        <fullName evidence="3">Aminotransferase</fullName>
        <ecNumber evidence="3">2.6.1.-</ecNumber>
    </recommendedName>
</protein>
<keyword evidence="7" id="KW-1185">Reference proteome</keyword>
<dbReference type="GO" id="GO:0030170">
    <property type="term" value="F:pyridoxal phosphate binding"/>
    <property type="evidence" value="ECO:0007669"/>
    <property type="project" value="InterPro"/>
</dbReference>
<keyword evidence="3" id="KW-0808">Transferase</keyword>
<dbReference type="EC" id="2.6.1.-" evidence="3"/>
<dbReference type="SUPFAM" id="SSF53383">
    <property type="entry name" value="PLP-dependent transferases"/>
    <property type="match status" value="1"/>
</dbReference>
<dbReference type="Gene3D" id="3.90.1150.10">
    <property type="entry name" value="Aspartate Aminotransferase, domain 1"/>
    <property type="match status" value="1"/>
</dbReference>
<feature type="compositionally biased region" description="Basic and acidic residues" evidence="4">
    <location>
        <begin position="74"/>
        <end position="86"/>
    </location>
</feature>
<dbReference type="NCBIfam" id="NF005915">
    <property type="entry name" value="PRK07908.1"/>
    <property type="match status" value="1"/>
</dbReference>
<feature type="region of interest" description="Disordered" evidence="4">
    <location>
        <begin position="1"/>
        <end position="111"/>
    </location>
</feature>
<proteinExistence type="inferred from homology"/>
<dbReference type="Proteomes" id="UP000608024">
    <property type="component" value="Unassembled WGS sequence"/>
</dbReference>
<sequence length="434" mass="44171">MGTDWGTGTGVMTDVGTDSDSGSGSGSDVMTDVGTDSGVDVGTASWADGVGGGDVPDARAEAAAARPVGPPDDVDLRHHGDAEVRDTAGPGGPGAPRGPGGNGGPAGPVDLAVNVRSGTPPAWLKQHITASLDGLAAYPDGRAARAAVAARHGVEPGRVLLTAGAAEAFVLLARALRVRRPVVVHPQFTEPEAALRDAGHTVGRVLLRAADGFRLDPAAVPEDADLVVVGNPTNPTSVLHPAADLARLARPGRVLVVDEAFMDAVPGEREALAGRVDVPGLVVLRSLTKTWGLAGLRIGYVLADPATIGALERAQPLWPVSSPALAAAEACVTPRALAEAGHVAHRVAADRRHLVAGLAALPGVEVVGPAEGPFVLVRTPGAATVVRERLLERGFVVRRGDTFPGLGPDWVRVAVRGRATTEALLRAWPGGRAT</sequence>
<accession>A0A919DUZ3</accession>
<reference evidence="6" key="1">
    <citation type="journal article" date="2014" name="Int. J. Syst. Evol. Microbiol.">
        <title>Complete genome sequence of Corynebacterium casei LMG S-19264T (=DSM 44701T), isolated from a smear-ripened cheese.</title>
        <authorList>
            <consortium name="US DOE Joint Genome Institute (JGI-PGF)"/>
            <person name="Walter F."/>
            <person name="Albersmeier A."/>
            <person name="Kalinowski J."/>
            <person name="Ruckert C."/>
        </authorList>
    </citation>
    <scope>NUCLEOTIDE SEQUENCE</scope>
    <source>
        <strain evidence="6">JCM 4784</strain>
    </source>
</reference>